<name>A0ABR1FB99_9ASCO</name>
<gene>
    <name evidence="2" type="ORF">BZA70DRAFT_270564</name>
</gene>
<feature type="region of interest" description="Disordered" evidence="1">
    <location>
        <begin position="275"/>
        <end position="322"/>
    </location>
</feature>
<feature type="compositionally biased region" description="Acidic residues" evidence="1">
    <location>
        <begin position="150"/>
        <end position="160"/>
    </location>
</feature>
<dbReference type="SUPFAM" id="SSF69322">
    <property type="entry name" value="Tricorn protease domain 2"/>
    <property type="match status" value="1"/>
</dbReference>
<feature type="region of interest" description="Disordered" evidence="1">
    <location>
        <begin position="668"/>
        <end position="701"/>
    </location>
</feature>
<dbReference type="EMBL" id="JBBJBU010000001">
    <property type="protein sequence ID" value="KAK7207131.1"/>
    <property type="molecule type" value="Genomic_DNA"/>
</dbReference>
<feature type="compositionally biased region" description="Polar residues" evidence="1">
    <location>
        <begin position="208"/>
        <end position="217"/>
    </location>
</feature>
<keyword evidence="3" id="KW-1185">Reference proteome</keyword>
<sequence>MAPADPFAGRTASNSISKPSPAPILAALSTHSPASSTHSHSKPSVRTASPSSASTAVIDDWSQFLDAILQELHCSIAKYGIPSNDFSVLSCGCVASEQWARSRLPNLQLKVCPNCGNPTELKKPVVPLRNIYNIVMDKRRELGLPIPEEVGSDEEPEDEANLFRPEAISRRTSSRNEPRLPGVSRLRVDTGNDFGNIGSADSGDSLIRKSSSLSGQSDLVDGSAGRVSLDRRSSSTNNGGPGLSNSLPVSGGGGPPSPKMTLVSLFSSVARQTFNNSSSDLSPRGSAILTPTGGRRETNEYDSVMSSSFTPPSSLISQPSASYKSGSGAFSSQISSSSSGIEPWQMSSRSDFVPIMMTPEDELREKQYTENYPLYRKDLRYPTQTSRGFSMIPRGKVFEGSAISPDTRTFALVAEKRWEVYSIPTCFKVGTTPQLLCVGKNTGEYGMSWDTCTKRDPDESIRNISWAQSMAAMSNRFLVIAGTNGVVRVHDLEKGGMAVFTEISKDPIRCVAISEDGIFLAFAVTSRDLVSGTEQPTIVLHNLSHLLGITTSKSKPMLIDMPYRDPLKTLAFSPDGKLLGCSTALESRFMVINLHDPSHPRLVIRSSRKIDPALESEGITCLRFFPGNRLMVVASVASDAHPIVVEIVMPNNDPPSAKFSRAMSSSSFGSGSFPSQDDDDYRIGTSAGSGGATGGSSAGGSGSLLQPKLRSRFHEVGSTIHQAAVSPRANSVALLDRNGTVYLTHFLRAESEHRRVVAVVDVTSANKISECASMRFSPDGQKLILVDRKGILYIEDFGAKAEHGETLKKCRIIK</sequence>
<feature type="compositionally biased region" description="Low complexity" evidence="1">
    <location>
        <begin position="25"/>
        <end position="44"/>
    </location>
</feature>
<feature type="region of interest" description="Disordered" evidence="1">
    <location>
        <begin position="148"/>
        <end position="260"/>
    </location>
</feature>
<feature type="compositionally biased region" description="Gly residues" evidence="1">
    <location>
        <begin position="687"/>
        <end position="701"/>
    </location>
</feature>
<dbReference type="InterPro" id="IPR015943">
    <property type="entry name" value="WD40/YVTN_repeat-like_dom_sf"/>
</dbReference>
<evidence type="ECO:0000313" key="3">
    <source>
        <dbReference type="Proteomes" id="UP001498771"/>
    </source>
</evidence>
<dbReference type="Proteomes" id="UP001498771">
    <property type="component" value="Unassembled WGS sequence"/>
</dbReference>
<dbReference type="GeneID" id="90036826"/>
<reference evidence="2 3" key="1">
    <citation type="submission" date="2024-03" db="EMBL/GenBank/DDBJ databases">
        <title>Genome-scale model development and genomic sequencing of the oleaginous clade Lipomyces.</title>
        <authorList>
            <consortium name="Lawrence Berkeley National Laboratory"/>
            <person name="Czajka J.J."/>
            <person name="Han Y."/>
            <person name="Kim J."/>
            <person name="Mondo S.J."/>
            <person name="Hofstad B.A."/>
            <person name="Robles A."/>
            <person name="Haridas S."/>
            <person name="Riley R."/>
            <person name="LaButti K."/>
            <person name="Pangilinan J."/>
            <person name="Andreopoulos W."/>
            <person name="Lipzen A."/>
            <person name="Yan J."/>
            <person name="Wang M."/>
            <person name="Ng V."/>
            <person name="Grigoriev I.V."/>
            <person name="Spatafora J.W."/>
            <person name="Magnuson J.K."/>
            <person name="Baker S.E."/>
            <person name="Pomraning K.R."/>
        </authorList>
    </citation>
    <scope>NUCLEOTIDE SEQUENCE [LARGE SCALE GENOMIC DNA]</scope>
    <source>
        <strain evidence="2 3">Phaff 52-87</strain>
    </source>
</reference>
<feature type="region of interest" description="Disordered" evidence="1">
    <location>
        <begin position="1"/>
        <end position="50"/>
    </location>
</feature>
<protein>
    <submittedName>
        <fullName evidence="2">Uncharacterized protein</fullName>
    </submittedName>
</protein>
<organism evidence="2 3">
    <name type="scientific">Myxozyma melibiosi</name>
    <dbReference type="NCBI Taxonomy" id="54550"/>
    <lineage>
        <taxon>Eukaryota</taxon>
        <taxon>Fungi</taxon>
        <taxon>Dikarya</taxon>
        <taxon>Ascomycota</taxon>
        <taxon>Saccharomycotina</taxon>
        <taxon>Lipomycetes</taxon>
        <taxon>Lipomycetales</taxon>
        <taxon>Lipomycetaceae</taxon>
        <taxon>Myxozyma</taxon>
    </lineage>
</organism>
<dbReference type="Gene3D" id="2.130.10.10">
    <property type="entry name" value="YVTN repeat-like/Quinoprotein amine dehydrogenase"/>
    <property type="match status" value="1"/>
</dbReference>
<comment type="caution">
    <text evidence="2">The sequence shown here is derived from an EMBL/GenBank/DDBJ whole genome shotgun (WGS) entry which is preliminary data.</text>
</comment>
<proteinExistence type="predicted"/>
<accession>A0ABR1FB99</accession>
<feature type="compositionally biased region" description="Low complexity" evidence="1">
    <location>
        <begin position="303"/>
        <end position="317"/>
    </location>
</feature>
<evidence type="ECO:0000313" key="2">
    <source>
        <dbReference type="EMBL" id="KAK7207131.1"/>
    </source>
</evidence>
<dbReference type="RefSeq" id="XP_064770164.1">
    <property type="nucleotide sequence ID" value="XM_064911314.1"/>
</dbReference>
<evidence type="ECO:0000256" key="1">
    <source>
        <dbReference type="SAM" id="MobiDB-lite"/>
    </source>
</evidence>